<dbReference type="EMBL" id="LSSK01001261">
    <property type="protein sequence ID" value="OMH80213.1"/>
    <property type="molecule type" value="Genomic_DNA"/>
</dbReference>
<dbReference type="Gene3D" id="3.60.10.10">
    <property type="entry name" value="Endonuclease/exonuclease/phosphatase"/>
    <property type="match status" value="1"/>
</dbReference>
<keyword evidence="2" id="KW-1185">Reference proteome</keyword>
<proteinExistence type="predicted"/>
<accession>A0A1R1PH23</accession>
<organism evidence="1 2">
    <name type="scientific">Zancudomyces culisetae</name>
    <name type="common">Gut fungus</name>
    <name type="synonym">Smittium culisetae</name>
    <dbReference type="NCBI Taxonomy" id="1213189"/>
    <lineage>
        <taxon>Eukaryota</taxon>
        <taxon>Fungi</taxon>
        <taxon>Fungi incertae sedis</taxon>
        <taxon>Zoopagomycota</taxon>
        <taxon>Kickxellomycotina</taxon>
        <taxon>Harpellomycetes</taxon>
        <taxon>Harpellales</taxon>
        <taxon>Legeriomycetaceae</taxon>
        <taxon>Zancudomyces</taxon>
    </lineage>
</organism>
<dbReference type="SUPFAM" id="SSF56219">
    <property type="entry name" value="DNase I-like"/>
    <property type="match status" value="1"/>
</dbReference>
<dbReference type="Proteomes" id="UP000188320">
    <property type="component" value="Unassembled WGS sequence"/>
</dbReference>
<protein>
    <recommendedName>
        <fullName evidence="3">Endonuclease/exonuclease/phosphatase domain-containing protein</fullName>
    </recommendedName>
</protein>
<reference evidence="2" key="1">
    <citation type="submission" date="2017-01" db="EMBL/GenBank/DDBJ databases">
        <authorList>
            <person name="Wang Y."/>
            <person name="White M."/>
            <person name="Kvist S."/>
            <person name="Moncalvo J.-M."/>
        </authorList>
    </citation>
    <scope>NUCLEOTIDE SEQUENCE [LARGE SCALE GENOMIC DNA]</scope>
    <source>
        <strain evidence="2">COL-18-3</strain>
    </source>
</reference>
<dbReference type="AlphaFoldDB" id="A0A1R1PH23"/>
<name>A0A1R1PH23_ZANCU</name>
<sequence>MVVNVHTPHKPKERTMMKKEVEDFINKEYGKNREIKIILCGDFNMRTSIVTPWLKKFRCIVRRAPTRKRSGTRITKRKLKNAIDHIFYTPSVGQFVTSKLHKKIDLSDHLAITANFTIEEIKLDQQKKIVNRKLLDQKSDLFRTHNKFSILTSLNETDELISETVNETKKLIDKISEKNIPNPKNIEKLAEKNSEAKKNQQFLSKKTRKMIKLRCKLFKKMLSTRDEYEKELFYNDYVQMKSKTTKLIKSDQKLHNKKELVKLCEHIKGNDAKTMWRWLKMRALNKKSVFNNGGVLDESGREITEESEKLKVWIKHFYKLSKNDNSNANTISEELDDEMDYFKECDEEPTWTEIKEALKETPRNKAAGEDGIPSEIWKFIQSDEDPDSELALLLLTVIKRFWTNPKLNCENNTSVIGDFANPNNNQTNC</sequence>
<evidence type="ECO:0000313" key="2">
    <source>
        <dbReference type="Proteomes" id="UP000188320"/>
    </source>
</evidence>
<dbReference type="InterPro" id="IPR036691">
    <property type="entry name" value="Endo/exonu/phosph_ase_sf"/>
</dbReference>
<comment type="caution">
    <text evidence="1">The sequence shown here is derived from an EMBL/GenBank/DDBJ whole genome shotgun (WGS) entry which is preliminary data.</text>
</comment>
<evidence type="ECO:0000313" key="1">
    <source>
        <dbReference type="EMBL" id="OMH80213.1"/>
    </source>
</evidence>
<gene>
    <name evidence="1" type="ORF">AX774_g6356</name>
</gene>
<dbReference type="OrthoDB" id="5598377at2759"/>
<evidence type="ECO:0008006" key="3">
    <source>
        <dbReference type="Google" id="ProtNLM"/>
    </source>
</evidence>